<name>A0AAX1SGH8_9FIRM</name>
<feature type="transmembrane region" description="Helical" evidence="7">
    <location>
        <begin position="229"/>
        <end position="247"/>
    </location>
</feature>
<feature type="transmembrane region" description="Helical" evidence="7">
    <location>
        <begin position="180"/>
        <end position="200"/>
    </location>
</feature>
<feature type="transmembrane region" description="Helical" evidence="7">
    <location>
        <begin position="401"/>
        <end position="424"/>
    </location>
</feature>
<keyword evidence="2" id="KW-0813">Transport</keyword>
<keyword evidence="4" id="KW-0677">Repeat</keyword>
<feature type="transmembrane region" description="Helical" evidence="7">
    <location>
        <begin position="136"/>
        <end position="160"/>
    </location>
</feature>
<evidence type="ECO:0000256" key="2">
    <source>
        <dbReference type="ARBA" id="ARBA00022448"/>
    </source>
</evidence>
<feature type="transmembrane region" description="Helical" evidence="7">
    <location>
        <begin position="25"/>
        <end position="43"/>
    </location>
</feature>
<dbReference type="PANTHER" id="PTHR43652">
    <property type="entry name" value="BASIC AMINO ACID ANTIPORTER YFCC-RELATED"/>
    <property type="match status" value="1"/>
</dbReference>
<evidence type="ECO:0000259" key="8">
    <source>
        <dbReference type="Pfam" id="PF03600"/>
    </source>
</evidence>
<dbReference type="EMBL" id="JAKNGE010000008">
    <property type="protein sequence ID" value="MCG4745390.1"/>
    <property type="molecule type" value="Genomic_DNA"/>
</dbReference>
<feature type="transmembrane region" description="Helical" evidence="7">
    <location>
        <begin position="323"/>
        <end position="340"/>
    </location>
</feature>
<dbReference type="Pfam" id="PF03600">
    <property type="entry name" value="CitMHS"/>
    <property type="match status" value="1"/>
</dbReference>
<dbReference type="CDD" id="cd01115">
    <property type="entry name" value="SLC13_permease"/>
    <property type="match status" value="1"/>
</dbReference>
<dbReference type="GO" id="GO:0055085">
    <property type="term" value="P:transmembrane transport"/>
    <property type="evidence" value="ECO:0007669"/>
    <property type="project" value="InterPro"/>
</dbReference>
<dbReference type="InterPro" id="IPR051679">
    <property type="entry name" value="DASS-Related_Transporters"/>
</dbReference>
<comment type="caution">
    <text evidence="9">The sequence shown here is derived from an EMBL/GenBank/DDBJ whole genome shotgun (WGS) entry which is preliminary data.</text>
</comment>
<keyword evidence="3 7" id="KW-0812">Transmembrane</keyword>
<organism evidence="9 10">
    <name type="scientific">Enterocloster aldenensis</name>
    <dbReference type="NCBI Taxonomy" id="358742"/>
    <lineage>
        <taxon>Bacteria</taxon>
        <taxon>Bacillati</taxon>
        <taxon>Bacillota</taxon>
        <taxon>Clostridia</taxon>
        <taxon>Lachnospirales</taxon>
        <taxon>Lachnospiraceae</taxon>
        <taxon>Enterocloster</taxon>
    </lineage>
</organism>
<feature type="domain" description="Citrate transporter-like" evidence="8">
    <location>
        <begin position="16"/>
        <end position="310"/>
    </location>
</feature>
<sequence length="426" mass="44394">MAPAIISLIVLTIMAFFFVTDKLPLALTSMLGAVALVLAGVLPKENLFSAFSGSTIVLLAAMMVIGSALFHTGIAEKMSNIIVKVTGTSENGILVATVLVATILSSICSGVAVVAMLLPIVIGISMKAGVSVSRQMIPLAFAASFGCNLTLVGAASNVVVNGQLESLGAAPLTFLELGKVGLPICIFGILYFLTIGKKFLTQGDKSDKDYLMEFTGKSSESDSHGFSRLKASLCLVILAVVLIAMSVNSSSFPMHLVATAGALIMILTGCIKEHEAYKAIDWSTIFIVGGMSAVSKAMDVSGAGLMISNGAIRLLGEHPSKTAVLFVIFILTCLLTNIMMNTSTALLVTPLFIPIAFALDINPASIAVAICVAASCPFLTPVGSGTNTLVVRPGNLGFMDFFKPGLGMTVLITVVSMIFIPIFWPL</sequence>
<evidence type="ECO:0000256" key="7">
    <source>
        <dbReference type="SAM" id="Phobius"/>
    </source>
</evidence>
<dbReference type="PROSITE" id="PS01271">
    <property type="entry name" value="NA_SULFATE"/>
    <property type="match status" value="1"/>
</dbReference>
<evidence type="ECO:0000256" key="6">
    <source>
        <dbReference type="ARBA" id="ARBA00023136"/>
    </source>
</evidence>
<protein>
    <submittedName>
        <fullName evidence="9">SLC13 family permease</fullName>
    </submittedName>
</protein>
<keyword evidence="6 7" id="KW-0472">Membrane</keyword>
<evidence type="ECO:0000256" key="5">
    <source>
        <dbReference type="ARBA" id="ARBA00022989"/>
    </source>
</evidence>
<dbReference type="RefSeq" id="WP_117560638.1">
    <property type="nucleotide sequence ID" value="NZ_BAABZL010000001.1"/>
</dbReference>
<feature type="transmembrane region" description="Helical" evidence="7">
    <location>
        <begin position="55"/>
        <end position="74"/>
    </location>
</feature>
<accession>A0AAX1SGH8</accession>
<evidence type="ECO:0000313" key="10">
    <source>
        <dbReference type="Proteomes" id="UP001299608"/>
    </source>
</evidence>
<comment type="subcellular location">
    <subcellularLocation>
        <location evidence="1">Membrane</location>
        <topology evidence="1">Multi-pass membrane protein</topology>
    </subcellularLocation>
</comment>
<dbReference type="Proteomes" id="UP001299608">
    <property type="component" value="Unassembled WGS sequence"/>
</dbReference>
<feature type="transmembrane region" description="Helical" evidence="7">
    <location>
        <begin position="352"/>
        <end position="380"/>
    </location>
</feature>
<reference evidence="9" key="1">
    <citation type="submission" date="2022-01" db="EMBL/GenBank/DDBJ databases">
        <title>Collection of gut derived symbiotic bacterial strains cultured from healthy donors.</title>
        <authorList>
            <person name="Lin H."/>
            <person name="Kohout C."/>
            <person name="Waligurski E."/>
            <person name="Pamer E.G."/>
        </authorList>
    </citation>
    <scope>NUCLEOTIDE SEQUENCE</scope>
    <source>
        <strain evidence="9">DFI.6.55</strain>
    </source>
</reference>
<dbReference type="GO" id="GO:0005886">
    <property type="term" value="C:plasma membrane"/>
    <property type="evidence" value="ECO:0007669"/>
    <property type="project" value="TreeGrafter"/>
</dbReference>
<evidence type="ECO:0000256" key="4">
    <source>
        <dbReference type="ARBA" id="ARBA00022737"/>
    </source>
</evidence>
<feature type="transmembrane region" description="Helical" evidence="7">
    <location>
        <begin position="94"/>
        <end position="124"/>
    </location>
</feature>
<gene>
    <name evidence="9" type="ORF">L0N08_08220</name>
</gene>
<dbReference type="InterPro" id="IPR004680">
    <property type="entry name" value="Cit_transptr-like_dom"/>
</dbReference>
<evidence type="ECO:0000256" key="3">
    <source>
        <dbReference type="ARBA" id="ARBA00022692"/>
    </source>
</evidence>
<feature type="transmembrane region" description="Helical" evidence="7">
    <location>
        <begin position="253"/>
        <end position="271"/>
    </location>
</feature>
<proteinExistence type="predicted"/>
<evidence type="ECO:0000313" key="9">
    <source>
        <dbReference type="EMBL" id="MCG4745390.1"/>
    </source>
</evidence>
<evidence type="ECO:0000256" key="1">
    <source>
        <dbReference type="ARBA" id="ARBA00004141"/>
    </source>
</evidence>
<keyword evidence="5 7" id="KW-1133">Transmembrane helix</keyword>
<dbReference type="InterPro" id="IPR031312">
    <property type="entry name" value="Na/sul_symport_CS"/>
</dbReference>
<dbReference type="PANTHER" id="PTHR43652:SF2">
    <property type="entry name" value="BASIC AMINO ACID ANTIPORTER YFCC-RELATED"/>
    <property type="match status" value="1"/>
</dbReference>
<dbReference type="GeneID" id="97207488"/>
<dbReference type="AlphaFoldDB" id="A0AAX1SGH8"/>